<dbReference type="InterPro" id="IPR052526">
    <property type="entry name" value="HTH-type_Bedaq_tolerance"/>
</dbReference>
<dbReference type="InterPro" id="IPR036388">
    <property type="entry name" value="WH-like_DNA-bd_sf"/>
</dbReference>
<sequence length="149" mass="15845">MSAPDVDVPPAQVADLLLALSRARRWLSRLATDQPAPLGSSGVSALAEIRRSGPMRLGDLAARERIAPPTLSRIVAGLVEHGYVERSPDPDDARAGLVRITEAGEQLLGGLRSHRTTELSARLARLSPQDREALLAAAPALHRLLDEGA</sequence>
<dbReference type="SUPFAM" id="SSF46785">
    <property type="entry name" value="Winged helix' DNA-binding domain"/>
    <property type="match status" value="1"/>
</dbReference>
<dbReference type="GO" id="GO:0003677">
    <property type="term" value="F:DNA binding"/>
    <property type="evidence" value="ECO:0007669"/>
    <property type="project" value="UniProtKB-KW"/>
</dbReference>
<dbReference type="InterPro" id="IPR036390">
    <property type="entry name" value="WH_DNA-bd_sf"/>
</dbReference>
<feature type="domain" description="HTH marR-type" evidence="1">
    <location>
        <begin position="13"/>
        <end position="143"/>
    </location>
</feature>
<evidence type="ECO:0000313" key="3">
    <source>
        <dbReference type="Proteomes" id="UP000541969"/>
    </source>
</evidence>
<comment type="caution">
    <text evidence="2">The sequence shown here is derived from an EMBL/GenBank/DDBJ whole genome shotgun (WGS) entry which is preliminary data.</text>
</comment>
<evidence type="ECO:0000259" key="1">
    <source>
        <dbReference type="PROSITE" id="PS50995"/>
    </source>
</evidence>
<dbReference type="GO" id="GO:0003700">
    <property type="term" value="F:DNA-binding transcription factor activity"/>
    <property type="evidence" value="ECO:0007669"/>
    <property type="project" value="InterPro"/>
</dbReference>
<name>A0A853CDQ9_9ACTN</name>
<dbReference type="PANTHER" id="PTHR39515">
    <property type="entry name" value="CONSERVED PROTEIN"/>
    <property type="match status" value="1"/>
</dbReference>
<dbReference type="RefSeq" id="WP_179716682.1">
    <property type="nucleotide sequence ID" value="NZ_JACBZT010000001.1"/>
</dbReference>
<dbReference type="InterPro" id="IPR000835">
    <property type="entry name" value="HTH_MarR-typ"/>
</dbReference>
<protein>
    <submittedName>
        <fullName evidence="2">DNA-binding MarR family transcriptional regulator</fullName>
    </submittedName>
</protein>
<dbReference type="PANTHER" id="PTHR39515:SF2">
    <property type="entry name" value="HTH-TYPE TRANSCRIPTIONAL REGULATOR RV0880"/>
    <property type="match status" value="1"/>
</dbReference>
<keyword evidence="3" id="KW-1185">Reference proteome</keyword>
<dbReference type="Pfam" id="PF01047">
    <property type="entry name" value="MarR"/>
    <property type="match status" value="1"/>
</dbReference>
<organism evidence="2 3">
    <name type="scientific">Petropleomorpha daqingensis</name>
    <dbReference type="NCBI Taxonomy" id="2026353"/>
    <lineage>
        <taxon>Bacteria</taxon>
        <taxon>Bacillati</taxon>
        <taxon>Actinomycetota</taxon>
        <taxon>Actinomycetes</taxon>
        <taxon>Geodermatophilales</taxon>
        <taxon>Geodermatophilaceae</taxon>
        <taxon>Petropleomorpha</taxon>
    </lineage>
</organism>
<evidence type="ECO:0000313" key="2">
    <source>
        <dbReference type="EMBL" id="NYJ05924.1"/>
    </source>
</evidence>
<dbReference type="SMART" id="SM00347">
    <property type="entry name" value="HTH_MARR"/>
    <property type="match status" value="1"/>
</dbReference>
<dbReference type="EMBL" id="JACBZT010000001">
    <property type="protein sequence ID" value="NYJ05924.1"/>
    <property type="molecule type" value="Genomic_DNA"/>
</dbReference>
<reference evidence="2 3" key="1">
    <citation type="submission" date="2020-07" db="EMBL/GenBank/DDBJ databases">
        <title>Sequencing the genomes of 1000 actinobacteria strains.</title>
        <authorList>
            <person name="Klenk H.-P."/>
        </authorList>
    </citation>
    <scope>NUCLEOTIDE SEQUENCE [LARGE SCALE GENOMIC DNA]</scope>
    <source>
        <strain evidence="2 3">DSM 104001</strain>
    </source>
</reference>
<dbReference type="PROSITE" id="PS50995">
    <property type="entry name" value="HTH_MARR_2"/>
    <property type="match status" value="1"/>
</dbReference>
<accession>A0A853CDQ9</accession>
<dbReference type="AlphaFoldDB" id="A0A853CDQ9"/>
<dbReference type="Gene3D" id="1.10.10.10">
    <property type="entry name" value="Winged helix-like DNA-binding domain superfamily/Winged helix DNA-binding domain"/>
    <property type="match status" value="1"/>
</dbReference>
<gene>
    <name evidence="2" type="ORF">GGQ55_002202</name>
</gene>
<proteinExistence type="predicted"/>
<dbReference type="Proteomes" id="UP000541969">
    <property type="component" value="Unassembled WGS sequence"/>
</dbReference>
<keyword evidence="2" id="KW-0238">DNA-binding</keyword>